<comment type="function">
    <text evidence="1">Involved in DNA recombination.</text>
</comment>
<dbReference type="STRING" id="1798692.A3G00_04110"/>
<dbReference type="InterPro" id="IPR003798">
    <property type="entry name" value="DNA_recombination_RmuC"/>
</dbReference>
<dbReference type="EMBL" id="MFQN01000004">
    <property type="protein sequence ID" value="OGH75650.1"/>
    <property type="molecule type" value="Genomic_DNA"/>
</dbReference>
<dbReference type="AlphaFoldDB" id="A0A1F6MVY3"/>
<feature type="transmembrane region" description="Helical" evidence="5">
    <location>
        <begin position="6"/>
        <end position="24"/>
    </location>
</feature>
<gene>
    <name evidence="6" type="ORF">A3G00_04110</name>
</gene>
<evidence type="ECO:0000313" key="7">
    <source>
        <dbReference type="Proteomes" id="UP000178347"/>
    </source>
</evidence>
<protein>
    <recommendedName>
        <fullName evidence="8">DNA recombination protein RmuC</fullName>
    </recommendedName>
</protein>
<dbReference type="Proteomes" id="UP000178347">
    <property type="component" value="Unassembled WGS sequence"/>
</dbReference>
<dbReference type="Pfam" id="PF02646">
    <property type="entry name" value="RmuC"/>
    <property type="match status" value="1"/>
</dbReference>
<dbReference type="GO" id="GO:0006310">
    <property type="term" value="P:DNA recombination"/>
    <property type="evidence" value="ECO:0007669"/>
    <property type="project" value="UniProtKB-KW"/>
</dbReference>
<evidence type="ECO:0000256" key="4">
    <source>
        <dbReference type="ARBA" id="ARBA00023172"/>
    </source>
</evidence>
<keyword evidence="5" id="KW-1133">Transmembrane helix</keyword>
<evidence type="ECO:0000256" key="5">
    <source>
        <dbReference type="SAM" id="Phobius"/>
    </source>
</evidence>
<evidence type="ECO:0000313" key="6">
    <source>
        <dbReference type="EMBL" id="OGH75650.1"/>
    </source>
</evidence>
<comment type="similarity">
    <text evidence="2">Belongs to the RmuC family.</text>
</comment>
<dbReference type="PANTHER" id="PTHR30563">
    <property type="entry name" value="DNA RECOMBINATION PROTEIN RMUC"/>
    <property type="match status" value="1"/>
</dbReference>
<evidence type="ECO:0000256" key="1">
    <source>
        <dbReference type="ARBA" id="ARBA00003416"/>
    </source>
</evidence>
<reference evidence="6 7" key="1">
    <citation type="journal article" date="2016" name="Nat. Commun.">
        <title>Thousands of microbial genomes shed light on interconnected biogeochemical processes in an aquifer system.</title>
        <authorList>
            <person name="Anantharaman K."/>
            <person name="Brown C.T."/>
            <person name="Hug L.A."/>
            <person name="Sharon I."/>
            <person name="Castelle C.J."/>
            <person name="Probst A.J."/>
            <person name="Thomas B.C."/>
            <person name="Singh A."/>
            <person name="Wilkins M.J."/>
            <person name="Karaoz U."/>
            <person name="Brodie E.L."/>
            <person name="Williams K.H."/>
            <person name="Hubbard S.S."/>
            <person name="Banfield J.F."/>
        </authorList>
    </citation>
    <scope>NUCLEOTIDE SEQUENCE [LARGE SCALE GENOMIC DNA]</scope>
</reference>
<keyword evidence="5" id="KW-0812">Transmembrane</keyword>
<comment type="caution">
    <text evidence="6">The sequence shown here is derived from an EMBL/GenBank/DDBJ whole genome shotgun (WGS) entry which is preliminary data.</text>
</comment>
<sequence length="361" mass="41536">MQTLLILFLSALSIALLIGFVLLYKKLSALQKPKEGEQNLFVMLQNQIQDLSRVMDQKMTDTHKIVNDTQANMHKTIQQQFGQSVKIITDITEKLAKLDETNKQVVGVAEQLQGLENVLKNPKHRGVLGEYYLENVLKNVMPPGAYEMQYKFSDGDIVDAAIFIKDKIIPIDSKFSLENYNRILEEKDTARHEELEKLFKQDLKKRIDETSKYIKPKEGTMDFAFMFIPAEGIYYDLLINQVGAIKLNTQDLIEYAFKEKHVIIVSPTSFFAYLQTVMQGLRALQIEESAKEIRQQVEQLGKHLLSYEEYMKKLGVSLGTVVNHYNTSYKEFAKIEKDVVKITEGERTVEPMQLEKPSIDL</sequence>
<evidence type="ECO:0008006" key="8">
    <source>
        <dbReference type="Google" id="ProtNLM"/>
    </source>
</evidence>
<dbReference type="PANTHER" id="PTHR30563:SF0">
    <property type="entry name" value="DNA RECOMBINATION PROTEIN RMUC"/>
    <property type="match status" value="1"/>
</dbReference>
<evidence type="ECO:0000256" key="3">
    <source>
        <dbReference type="ARBA" id="ARBA00023054"/>
    </source>
</evidence>
<keyword evidence="3" id="KW-0175">Coiled coil</keyword>
<accession>A0A1F6MVY3</accession>
<name>A0A1F6MVY3_9BACT</name>
<keyword evidence="5" id="KW-0472">Membrane</keyword>
<evidence type="ECO:0000256" key="2">
    <source>
        <dbReference type="ARBA" id="ARBA00009840"/>
    </source>
</evidence>
<proteinExistence type="inferred from homology"/>
<keyword evidence="4" id="KW-0233">DNA recombination</keyword>
<organism evidence="6 7">
    <name type="scientific">Candidatus Magasanikbacteria bacterium RIFCSPLOWO2_12_FULL_43_12</name>
    <dbReference type="NCBI Taxonomy" id="1798692"/>
    <lineage>
        <taxon>Bacteria</taxon>
        <taxon>Candidatus Magasanikiibacteriota</taxon>
    </lineage>
</organism>